<dbReference type="EMBL" id="CM042883">
    <property type="protein sequence ID" value="KAI4378656.1"/>
    <property type="molecule type" value="Genomic_DNA"/>
</dbReference>
<protein>
    <submittedName>
        <fullName evidence="1">Uncharacterized protein</fullName>
    </submittedName>
</protein>
<accession>A0ACB9RKA3</accession>
<dbReference type="Proteomes" id="UP001057402">
    <property type="component" value="Chromosome 4"/>
</dbReference>
<gene>
    <name evidence="1" type="ORF">MLD38_016106</name>
</gene>
<keyword evidence="2" id="KW-1185">Reference proteome</keyword>
<organism evidence="1 2">
    <name type="scientific">Melastoma candidum</name>
    <dbReference type="NCBI Taxonomy" id="119954"/>
    <lineage>
        <taxon>Eukaryota</taxon>
        <taxon>Viridiplantae</taxon>
        <taxon>Streptophyta</taxon>
        <taxon>Embryophyta</taxon>
        <taxon>Tracheophyta</taxon>
        <taxon>Spermatophyta</taxon>
        <taxon>Magnoliopsida</taxon>
        <taxon>eudicotyledons</taxon>
        <taxon>Gunneridae</taxon>
        <taxon>Pentapetalae</taxon>
        <taxon>rosids</taxon>
        <taxon>malvids</taxon>
        <taxon>Myrtales</taxon>
        <taxon>Melastomataceae</taxon>
        <taxon>Melastomatoideae</taxon>
        <taxon>Melastomateae</taxon>
        <taxon>Melastoma</taxon>
    </lineage>
</organism>
<proteinExistence type="predicted"/>
<reference evidence="2" key="1">
    <citation type="journal article" date="2023" name="Front. Plant Sci.">
        <title>Chromosomal-level genome assembly of Melastoma candidum provides insights into trichome evolution.</title>
        <authorList>
            <person name="Zhong Y."/>
            <person name="Wu W."/>
            <person name="Sun C."/>
            <person name="Zou P."/>
            <person name="Liu Y."/>
            <person name="Dai S."/>
            <person name="Zhou R."/>
        </authorList>
    </citation>
    <scope>NUCLEOTIDE SEQUENCE [LARGE SCALE GENOMIC DNA]</scope>
</reference>
<evidence type="ECO:0000313" key="1">
    <source>
        <dbReference type="EMBL" id="KAI4378656.1"/>
    </source>
</evidence>
<comment type="caution">
    <text evidence="1">The sequence shown here is derived from an EMBL/GenBank/DDBJ whole genome shotgun (WGS) entry which is preliminary data.</text>
</comment>
<evidence type="ECO:0000313" key="2">
    <source>
        <dbReference type="Proteomes" id="UP001057402"/>
    </source>
</evidence>
<name>A0ACB9RKA3_9MYRT</name>
<sequence length="197" mass="22251">MRFQPYNLIVEYYRSLFLVLAGRRPNGSPDEAKATIRVDELHWYSKKWAGADVPITSSMSYSPVHYISGTSERLLFMSTREICFPSFRFTFSFHYRQGKWDDGGSCDTKTEPEPDALADEHTEFNKHIAGVIGSMNNTRKVQFLSIAYPSEFCTDAQPSEVPQARNASRSSVGLQPLVPSGSTGHMERDPLRSTTVR</sequence>